<evidence type="ECO:0000256" key="7">
    <source>
        <dbReference type="ARBA" id="ARBA00022884"/>
    </source>
</evidence>
<dbReference type="Pfam" id="PF01207">
    <property type="entry name" value="Dus"/>
    <property type="match status" value="1"/>
</dbReference>
<keyword evidence="7 10" id="KW-0694">RNA-binding</keyword>
<proteinExistence type="inferred from homology"/>
<dbReference type="Gene3D" id="3.20.20.70">
    <property type="entry name" value="Aldolase class I"/>
    <property type="match status" value="1"/>
</dbReference>
<feature type="active site" description="Proton donor" evidence="10 12">
    <location>
        <position position="137"/>
    </location>
</feature>
<evidence type="ECO:0000256" key="9">
    <source>
        <dbReference type="ARBA" id="ARBA00058013"/>
    </source>
</evidence>
<keyword evidence="13" id="KW-0547">Nucleotide-binding</keyword>
<accession>A0A329CQQ3</accession>
<evidence type="ECO:0000313" key="15">
    <source>
        <dbReference type="EMBL" id="RAS37193.1"/>
    </source>
</evidence>
<reference evidence="15 16" key="1">
    <citation type="submission" date="2018-06" db="EMBL/GenBank/DDBJ databases">
        <title>Genomic Encyclopedia of Type Strains, Phase III (KMG-III): the genomes of soil and plant-associated and newly described type strains.</title>
        <authorList>
            <person name="Whitman W."/>
        </authorList>
    </citation>
    <scope>NUCLEOTIDE SEQUENCE [LARGE SCALE GENOMIC DNA]</scope>
    <source>
        <strain evidence="15 16">LMG 23644</strain>
    </source>
</reference>
<dbReference type="InterPro" id="IPR001269">
    <property type="entry name" value="DUS_fam"/>
</dbReference>
<name>A0A329CQQ3_9BURK</name>
<dbReference type="Proteomes" id="UP000248918">
    <property type="component" value="Unassembled WGS sequence"/>
</dbReference>
<dbReference type="GO" id="GO:0102266">
    <property type="term" value="F:tRNA-dihydrouridine20a synthase activity"/>
    <property type="evidence" value="ECO:0007669"/>
    <property type="project" value="RHEA"/>
</dbReference>
<feature type="site" description="Interacts with tRNA" evidence="10">
    <location>
        <position position="134"/>
    </location>
</feature>
<feature type="binding site" evidence="10 13">
    <location>
        <position position="107"/>
    </location>
    <ligand>
        <name>FMN</name>
        <dbReference type="ChEBI" id="CHEBI:58210"/>
    </ligand>
</feature>
<dbReference type="EMBL" id="QLTK01000003">
    <property type="protein sequence ID" value="RAS37193.1"/>
    <property type="molecule type" value="Genomic_DNA"/>
</dbReference>
<feature type="binding site" evidence="10 13">
    <location>
        <position position="176"/>
    </location>
    <ligand>
        <name>FMN</name>
        <dbReference type="ChEBI" id="CHEBI:58210"/>
    </ligand>
</feature>
<feature type="binding site" evidence="10 13">
    <location>
        <position position="208"/>
    </location>
    <ligand>
        <name>FMN</name>
        <dbReference type="ChEBI" id="CHEBI:58210"/>
    </ligand>
</feature>
<comment type="catalytic activity">
    <reaction evidence="10">
        <text>5,6-dihydrouridine(20) in tRNA + NAD(+) = uridine(20) in tRNA + NADH + H(+)</text>
        <dbReference type="Rhea" id="RHEA:53340"/>
        <dbReference type="Rhea" id="RHEA-COMP:13533"/>
        <dbReference type="Rhea" id="RHEA-COMP:13534"/>
        <dbReference type="ChEBI" id="CHEBI:15378"/>
        <dbReference type="ChEBI" id="CHEBI:57540"/>
        <dbReference type="ChEBI" id="CHEBI:57945"/>
        <dbReference type="ChEBI" id="CHEBI:65315"/>
        <dbReference type="ChEBI" id="CHEBI:74443"/>
        <dbReference type="EC" id="1.3.1.91"/>
    </reaction>
</comment>
<dbReference type="PANTHER" id="PTHR42907">
    <property type="entry name" value="FMN-LINKED OXIDOREDUCTASES SUPERFAMILY PROTEIN"/>
    <property type="match status" value="1"/>
</dbReference>
<comment type="caution">
    <text evidence="15">The sequence shown here is derived from an EMBL/GenBank/DDBJ whole genome shotgun (WGS) entry which is preliminary data.</text>
</comment>
<evidence type="ECO:0000256" key="2">
    <source>
        <dbReference type="ARBA" id="ARBA00022555"/>
    </source>
</evidence>
<dbReference type="InterPro" id="IPR004653">
    <property type="entry name" value="DusA"/>
</dbReference>
<comment type="similarity">
    <text evidence="11">Belongs to the dus family.</text>
</comment>
<dbReference type="SUPFAM" id="SSF51395">
    <property type="entry name" value="FMN-linked oxidoreductases"/>
    <property type="match status" value="1"/>
</dbReference>
<dbReference type="Gene3D" id="1.20.120.1460">
    <property type="match status" value="1"/>
</dbReference>
<dbReference type="CDD" id="cd02801">
    <property type="entry name" value="DUS_like_FMN"/>
    <property type="match status" value="1"/>
</dbReference>
<dbReference type="NCBIfam" id="TIGR00742">
    <property type="entry name" value="yjbN"/>
    <property type="match status" value="1"/>
</dbReference>
<dbReference type="PANTHER" id="PTHR42907:SF1">
    <property type="entry name" value="FMN-LINKED OXIDOREDUCTASES SUPERFAMILY PROTEIN"/>
    <property type="match status" value="1"/>
</dbReference>
<evidence type="ECO:0000256" key="4">
    <source>
        <dbReference type="ARBA" id="ARBA00022643"/>
    </source>
</evidence>
<feature type="site" description="Interacts with tRNA; defines subfamily-specific binding signature" evidence="10">
    <location>
        <position position="220"/>
    </location>
</feature>
<dbReference type="InterPro" id="IPR013785">
    <property type="entry name" value="Aldolase_TIM"/>
</dbReference>
<evidence type="ECO:0000259" key="14">
    <source>
        <dbReference type="Pfam" id="PF01207"/>
    </source>
</evidence>
<dbReference type="PROSITE" id="PS01136">
    <property type="entry name" value="UPF0034"/>
    <property type="match status" value="1"/>
</dbReference>
<dbReference type="GO" id="GO:0000049">
    <property type="term" value="F:tRNA binding"/>
    <property type="evidence" value="ECO:0007669"/>
    <property type="project" value="UniProtKB-UniRule"/>
</dbReference>
<evidence type="ECO:0000256" key="3">
    <source>
        <dbReference type="ARBA" id="ARBA00022630"/>
    </source>
</evidence>
<protein>
    <recommendedName>
        <fullName evidence="10">tRNA-dihydrouridine(20/20a) synthase</fullName>
        <ecNumber evidence="10">1.3.1.91</ecNumber>
    </recommendedName>
    <alternativeName>
        <fullName evidence="10">U20-specific dihydrouridine synthase</fullName>
        <shortName evidence="10">U20-specific Dus</shortName>
    </alternativeName>
    <alternativeName>
        <fullName evidence="10">tRNA-dihydrouridine synthase A</fullName>
    </alternativeName>
</protein>
<keyword evidence="5 10" id="KW-0819">tRNA processing</keyword>
<feature type="site" description="Interacts with tRNA" evidence="10">
    <location>
        <position position="223"/>
    </location>
</feature>
<evidence type="ECO:0000256" key="10">
    <source>
        <dbReference type="HAMAP-Rule" id="MF_02041"/>
    </source>
</evidence>
<dbReference type="EC" id="1.3.1.91" evidence="10"/>
<evidence type="ECO:0000256" key="1">
    <source>
        <dbReference type="ARBA" id="ARBA00001917"/>
    </source>
</evidence>
<evidence type="ECO:0000256" key="8">
    <source>
        <dbReference type="ARBA" id="ARBA00023002"/>
    </source>
</evidence>
<feature type="site" description="Interacts with tRNA; defines subfamily-specific binding signature" evidence="10">
    <location>
        <position position="339"/>
    </location>
</feature>
<dbReference type="HAMAP" id="MF_02041">
    <property type="entry name" value="DusA_subfam"/>
    <property type="match status" value="1"/>
</dbReference>
<dbReference type="GO" id="GO:0102264">
    <property type="term" value="F:tRNA-dihydrouridine20 synthase activity"/>
    <property type="evidence" value="ECO:0007669"/>
    <property type="project" value="UniProtKB-EC"/>
</dbReference>
<evidence type="ECO:0000256" key="5">
    <source>
        <dbReference type="ARBA" id="ARBA00022694"/>
    </source>
</evidence>
<evidence type="ECO:0000256" key="12">
    <source>
        <dbReference type="PIRSR" id="PIRSR006621-1"/>
    </source>
</evidence>
<evidence type="ECO:0000256" key="11">
    <source>
        <dbReference type="PIRNR" id="PIRNR006621"/>
    </source>
</evidence>
<comment type="catalytic activity">
    <reaction evidence="10">
        <text>5,6-dihydrouridine(20a) in tRNA + NADP(+) = uridine(20a) in tRNA + NADPH + H(+)</text>
        <dbReference type="Rhea" id="RHEA:53344"/>
        <dbReference type="Rhea" id="RHEA-COMP:13535"/>
        <dbReference type="Rhea" id="RHEA-COMP:13536"/>
        <dbReference type="ChEBI" id="CHEBI:15378"/>
        <dbReference type="ChEBI" id="CHEBI:57783"/>
        <dbReference type="ChEBI" id="CHEBI:58349"/>
        <dbReference type="ChEBI" id="CHEBI:65315"/>
        <dbReference type="ChEBI" id="CHEBI:74443"/>
    </reaction>
</comment>
<keyword evidence="3 10" id="KW-0285">Flavoprotein</keyword>
<dbReference type="GO" id="GO:0010181">
    <property type="term" value="F:FMN binding"/>
    <property type="evidence" value="ECO:0007669"/>
    <property type="project" value="UniProtKB-UniRule"/>
</dbReference>
<feature type="binding site" evidence="10 13">
    <location>
        <begin position="270"/>
        <end position="271"/>
    </location>
    <ligand>
        <name>FMN</name>
        <dbReference type="ChEBI" id="CHEBI:58210"/>
    </ligand>
</feature>
<keyword evidence="8 10" id="KW-0560">Oxidoreductase</keyword>
<comment type="function">
    <text evidence="9 10">Catalyzes the synthesis of 5,6-dihydrouridine (D), a modified base found in the D-loop of most tRNAs, via the reduction of the C5-C6 double bond in target uridines. Specifically modifies U20 and U20a in tRNAs.</text>
</comment>
<comment type="catalytic activity">
    <reaction evidence="10">
        <text>5,6-dihydrouridine(20) in tRNA + NADP(+) = uridine(20) in tRNA + NADPH + H(+)</text>
        <dbReference type="Rhea" id="RHEA:53336"/>
        <dbReference type="Rhea" id="RHEA-COMP:13533"/>
        <dbReference type="Rhea" id="RHEA-COMP:13534"/>
        <dbReference type="ChEBI" id="CHEBI:15378"/>
        <dbReference type="ChEBI" id="CHEBI:57783"/>
        <dbReference type="ChEBI" id="CHEBI:58349"/>
        <dbReference type="ChEBI" id="CHEBI:65315"/>
        <dbReference type="ChEBI" id="CHEBI:74443"/>
        <dbReference type="EC" id="1.3.1.91"/>
    </reaction>
</comment>
<feature type="site" description="Interacts with tRNA; defines subfamily-specific binding signature" evidence="10">
    <location>
        <position position="336"/>
    </location>
</feature>
<dbReference type="InterPro" id="IPR018517">
    <property type="entry name" value="tRNA_hU_synthase_CS"/>
</dbReference>
<feature type="binding site" evidence="10 13">
    <location>
        <begin position="54"/>
        <end position="56"/>
    </location>
    <ligand>
        <name>FMN</name>
        <dbReference type="ChEBI" id="CHEBI:58210"/>
    </ligand>
</feature>
<keyword evidence="6 10" id="KW-0521">NADP</keyword>
<evidence type="ECO:0000313" key="16">
    <source>
        <dbReference type="Proteomes" id="UP000248918"/>
    </source>
</evidence>
<gene>
    <name evidence="10" type="primary">dusA</name>
    <name evidence="15" type="ORF">BX591_10343</name>
</gene>
<evidence type="ECO:0000256" key="6">
    <source>
        <dbReference type="ARBA" id="ARBA00022857"/>
    </source>
</evidence>
<evidence type="ECO:0000256" key="13">
    <source>
        <dbReference type="PIRSR" id="PIRSR006621-2"/>
    </source>
</evidence>
<comment type="cofactor">
    <cofactor evidence="1 10 11 13">
        <name>FMN</name>
        <dbReference type="ChEBI" id="CHEBI:58210"/>
    </cofactor>
</comment>
<dbReference type="GO" id="GO:0050660">
    <property type="term" value="F:flavin adenine dinucleotide binding"/>
    <property type="evidence" value="ECO:0007669"/>
    <property type="project" value="InterPro"/>
</dbReference>
<keyword evidence="4 10" id="KW-0288">FMN</keyword>
<dbReference type="STRING" id="1169143.GCA_000383275_00763"/>
<keyword evidence="2 10" id="KW-0820">tRNA-binding</keyword>
<feature type="domain" description="DUS-like FMN-binding" evidence="14">
    <location>
        <begin position="52"/>
        <end position="349"/>
    </location>
</feature>
<dbReference type="FunFam" id="3.20.20.70:FF:000083">
    <property type="entry name" value="tRNA-dihydrouridine(20/20a) synthase"/>
    <property type="match status" value="1"/>
</dbReference>
<dbReference type="NCBIfam" id="NF008774">
    <property type="entry name" value="PRK11815.1"/>
    <property type="match status" value="1"/>
</dbReference>
<dbReference type="PIRSF" id="PIRSF006621">
    <property type="entry name" value="Dus"/>
    <property type="match status" value="1"/>
</dbReference>
<dbReference type="InterPro" id="IPR035587">
    <property type="entry name" value="DUS-like_FMN-bd"/>
</dbReference>
<organism evidence="15 16">
    <name type="scientific">Paraburkholderia bryophila</name>
    <dbReference type="NCBI Taxonomy" id="420952"/>
    <lineage>
        <taxon>Bacteria</taxon>
        <taxon>Pseudomonadati</taxon>
        <taxon>Pseudomonadota</taxon>
        <taxon>Betaproteobacteria</taxon>
        <taxon>Burkholderiales</taxon>
        <taxon>Burkholderiaceae</taxon>
        <taxon>Paraburkholderia</taxon>
    </lineage>
</organism>
<sequence>MLRVFQTYLATQTKSSVETGDFTHCGKIGVLNQAVGRLMSSPQTPSPRRVSVAPMMDWTDRHCRSLHRVISRHTWLYTEMVTTGALLHGDVPRHLAFTPEEAPVALQLGGSEPADLARSAKLGEQWGYDEINLNCGCPSERVQRGAFGACLMNEPQLVADCVKAMRDTVSVPVTVKHRIGVDAVEEYSFVRDFVGTIAEAGCTVFVVHARNAILKGLSPKENREIPPLKYDYAYQLKRDFPQLEIIINGGIKTLDEVETHLQYVDGVMLGREAYHNPYLLAEVDARFYGSTQTPLTREQVEAKLIEYCAAEMARGTYLGAITRHALGLYRGEAGARGWRRVLSDSKRLAARDLSIFDEARQHLREPVEIFE</sequence>
<dbReference type="AlphaFoldDB" id="A0A329CQQ3"/>
<comment type="similarity">
    <text evidence="10">Belongs to the Dus family. DusA subfamily.</text>
</comment>
<feature type="binding site" evidence="10 13">
    <location>
        <begin position="248"/>
        <end position="250"/>
    </location>
    <ligand>
        <name>FMN</name>
        <dbReference type="ChEBI" id="CHEBI:58210"/>
    </ligand>
</feature>
<comment type="catalytic activity">
    <reaction evidence="10">
        <text>5,6-dihydrouridine(20a) in tRNA + NAD(+) = uridine(20a) in tRNA + NADH + H(+)</text>
        <dbReference type="Rhea" id="RHEA:53348"/>
        <dbReference type="Rhea" id="RHEA-COMP:13535"/>
        <dbReference type="Rhea" id="RHEA-COMP:13536"/>
        <dbReference type="ChEBI" id="CHEBI:15378"/>
        <dbReference type="ChEBI" id="CHEBI:57540"/>
        <dbReference type="ChEBI" id="CHEBI:57945"/>
        <dbReference type="ChEBI" id="CHEBI:65315"/>
        <dbReference type="ChEBI" id="CHEBI:74443"/>
    </reaction>
</comment>